<keyword evidence="1" id="KW-0732">Signal</keyword>
<protein>
    <recommendedName>
        <fullName evidence="4">Cadherin domain-containing protein</fullName>
    </recommendedName>
</protein>
<evidence type="ECO:0008006" key="4">
    <source>
        <dbReference type="Google" id="ProtNLM"/>
    </source>
</evidence>
<feature type="signal peptide" evidence="1">
    <location>
        <begin position="1"/>
        <end position="15"/>
    </location>
</feature>
<dbReference type="Gene3D" id="2.60.40.60">
    <property type="entry name" value="Cadherins"/>
    <property type="match status" value="1"/>
</dbReference>
<evidence type="ECO:0000313" key="2">
    <source>
        <dbReference type="EMBL" id="GAU99127.1"/>
    </source>
</evidence>
<name>A0A1D1VH88_RAMVA</name>
<comment type="caution">
    <text evidence="2">The sequence shown here is derived from an EMBL/GenBank/DDBJ whole genome shotgun (WGS) entry which is preliminary data.</text>
</comment>
<sequence>MMEFLTLWLITVSFSIVPLPCLNGHGHRTASGTSGTKSAKGGSAEKNVAYPIAIDAENTSWTNAPGSTLGDLCTDVGKPCDVPGSICFQKKEFVFGRSKAESNGRCRCRHGYVEVRSTCNRPPIFMKAPYKFTAERPTIGHSLGYIRAKDFDGNPFEVELDTTEFNISSTGEVTTTKTYSSSQTISFSAVATDSFGLHASVPVTVNIWVPPGPDLPLSTVNAPIGPFNNFCELSHFSQKAPESSAFLTGPYQLYQTYLLFSGPCVLEYIVDWNDTAQPVVRVQVEPEPIAEYFNLTVIDAMRVSVLSTFSALSATSDMFILNILANVSNKMVHIRCSTDPSLSSRAVVGCQEVELDGHSRRVLLGSRGRASTSQHSIGDGQIYHYVVNSNGTEIALMDSNFTTAYQETSGFLRLHPTRMRKILAIQLVQDQLGNSDDRNTDGLLAVFALGGVNKTEPYVAFANLPLSAKPDLPLAPVSWVGQPVSLIEIFTSNNQ</sequence>
<dbReference type="GO" id="GO:0016020">
    <property type="term" value="C:membrane"/>
    <property type="evidence" value="ECO:0007669"/>
    <property type="project" value="InterPro"/>
</dbReference>
<dbReference type="GO" id="GO:0005509">
    <property type="term" value="F:calcium ion binding"/>
    <property type="evidence" value="ECO:0007669"/>
    <property type="project" value="InterPro"/>
</dbReference>
<gene>
    <name evidence="2" type="primary">RvY_10171-1</name>
    <name evidence="2" type="synonym">RvY_10171.1</name>
    <name evidence="2" type="ORF">RvY_10171</name>
</gene>
<dbReference type="OrthoDB" id="10504667at2759"/>
<evidence type="ECO:0000313" key="3">
    <source>
        <dbReference type="Proteomes" id="UP000186922"/>
    </source>
</evidence>
<dbReference type="Proteomes" id="UP000186922">
    <property type="component" value="Unassembled WGS sequence"/>
</dbReference>
<dbReference type="InterPro" id="IPR015919">
    <property type="entry name" value="Cadherin-like_sf"/>
</dbReference>
<dbReference type="CDD" id="cd11304">
    <property type="entry name" value="Cadherin_repeat"/>
    <property type="match status" value="1"/>
</dbReference>
<dbReference type="AlphaFoldDB" id="A0A1D1VH88"/>
<feature type="chain" id="PRO_5012430065" description="Cadherin domain-containing protein" evidence="1">
    <location>
        <begin position="16"/>
        <end position="495"/>
    </location>
</feature>
<dbReference type="EMBL" id="BDGG01000005">
    <property type="protein sequence ID" value="GAU99127.1"/>
    <property type="molecule type" value="Genomic_DNA"/>
</dbReference>
<reference evidence="2 3" key="1">
    <citation type="journal article" date="2016" name="Nat. Commun.">
        <title>Extremotolerant tardigrade genome and improved radiotolerance of human cultured cells by tardigrade-unique protein.</title>
        <authorList>
            <person name="Hashimoto T."/>
            <person name="Horikawa D.D."/>
            <person name="Saito Y."/>
            <person name="Kuwahara H."/>
            <person name="Kozuka-Hata H."/>
            <person name="Shin-I T."/>
            <person name="Minakuchi Y."/>
            <person name="Ohishi K."/>
            <person name="Motoyama A."/>
            <person name="Aizu T."/>
            <person name="Enomoto A."/>
            <person name="Kondo K."/>
            <person name="Tanaka S."/>
            <person name="Hara Y."/>
            <person name="Koshikawa S."/>
            <person name="Sagara H."/>
            <person name="Miura T."/>
            <person name="Yokobori S."/>
            <person name="Miyagawa K."/>
            <person name="Suzuki Y."/>
            <person name="Kubo T."/>
            <person name="Oyama M."/>
            <person name="Kohara Y."/>
            <person name="Fujiyama A."/>
            <person name="Arakawa K."/>
            <person name="Katayama T."/>
            <person name="Toyoda A."/>
            <person name="Kunieda T."/>
        </authorList>
    </citation>
    <scope>NUCLEOTIDE SEQUENCE [LARGE SCALE GENOMIC DNA]</scope>
    <source>
        <strain evidence="2 3">YOKOZUNA-1</strain>
    </source>
</reference>
<organism evidence="2 3">
    <name type="scientific">Ramazzottius varieornatus</name>
    <name type="common">Water bear</name>
    <name type="synonym">Tardigrade</name>
    <dbReference type="NCBI Taxonomy" id="947166"/>
    <lineage>
        <taxon>Eukaryota</taxon>
        <taxon>Metazoa</taxon>
        <taxon>Ecdysozoa</taxon>
        <taxon>Tardigrada</taxon>
        <taxon>Eutardigrada</taxon>
        <taxon>Parachela</taxon>
        <taxon>Hypsibioidea</taxon>
        <taxon>Ramazzottiidae</taxon>
        <taxon>Ramazzottius</taxon>
    </lineage>
</organism>
<evidence type="ECO:0000256" key="1">
    <source>
        <dbReference type="SAM" id="SignalP"/>
    </source>
</evidence>
<keyword evidence="3" id="KW-1185">Reference proteome</keyword>
<dbReference type="SUPFAM" id="SSF49313">
    <property type="entry name" value="Cadherin-like"/>
    <property type="match status" value="1"/>
</dbReference>
<accession>A0A1D1VH88</accession>
<proteinExistence type="predicted"/>